<dbReference type="PROSITE" id="PS50053">
    <property type="entry name" value="UBIQUITIN_2"/>
    <property type="match status" value="1"/>
</dbReference>
<organism evidence="3 4">
    <name type="scientific">Coemansia pectinata</name>
    <dbReference type="NCBI Taxonomy" id="1052879"/>
    <lineage>
        <taxon>Eukaryota</taxon>
        <taxon>Fungi</taxon>
        <taxon>Fungi incertae sedis</taxon>
        <taxon>Zoopagomycota</taxon>
        <taxon>Kickxellomycotina</taxon>
        <taxon>Kickxellomycetes</taxon>
        <taxon>Kickxellales</taxon>
        <taxon>Kickxellaceae</taxon>
        <taxon>Coemansia</taxon>
    </lineage>
</organism>
<dbReference type="PANTHER" id="PTHR10666">
    <property type="entry name" value="UBIQUITIN"/>
    <property type="match status" value="1"/>
</dbReference>
<feature type="domain" description="Ubiquitin-like" evidence="2">
    <location>
        <begin position="140"/>
        <end position="202"/>
    </location>
</feature>
<dbReference type="Proteomes" id="UP001140011">
    <property type="component" value="Unassembled WGS sequence"/>
</dbReference>
<dbReference type="InterPro" id="IPR019954">
    <property type="entry name" value="Ubiquitin_CS"/>
</dbReference>
<name>A0A9W8LAP2_9FUNG</name>
<comment type="caution">
    <text evidence="3">The sequence shown here is derived from an EMBL/GenBank/DDBJ whole genome shotgun (WGS) entry which is preliminary data.</text>
</comment>
<gene>
    <name evidence="3" type="ORF">GGI19_003045</name>
</gene>
<dbReference type="InterPro" id="IPR029071">
    <property type="entry name" value="Ubiquitin-like_domsf"/>
</dbReference>
<accession>A0A9W8LAP2</accession>
<evidence type="ECO:0000313" key="4">
    <source>
        <dbReference type="Proteomes" id="UP001140011"/>
    </source>
</evidence>
<dbReference type="SMART" id="SM00213">
    <property type="entry name" value="UBQ"/>
    <property type="match status" value="1"/>
</dbReference>
<dbReference type="PROSITE" id="PS00299">
    <property type="entry name" value="UBIQUITIN_1"/>
    <property type="match status" value="1"/>
</dbReference>
<evidence type="ECO:0000256" key="1">
    <source>
        <dbReference type="SAM" id="MobiDB-lite"/>
    </source>
</evidence>
<dbReference type="OrthoDB" id="419317at2759"/>
<dbReference type="AlphaFoldDB" id="A0A9W8LAP2"/>
<protein>
    <recommendedName>
        <fullName evidence="2">Ubiquitin-like domain-containing protein</fullName>
    </recommendedName>
</protein>
<evidence type="ECO:0000313" key="3">
    <source>
        <dbReference type="EMBL" id="KAJ2753554.1"/>
    </source>
</evidence>
<evidence type="ECO:0000259" key="2">
    <source>
        <dbReference type="PROSITE" id="PS50053"/>
    </source>
</evidence>
<dbReference type="EMBL" id="JANBUH010000180">
    <property type="protein sequence ID" value="KAJ2753554.1"/>
    <property type="molecule type" value="Genomic_DNA"/>
</dbReference>
<dbReference type="Pfam" id="PF00240">
    <property type="entry name" value="ubiquitin"/>
    <property type="match status" value="1"/>
</dbReference>
<dbReference type="InterPro" id="IPR050158">
    <property type="entry name" value="Ubiquitin_ubiquitin-like"/>
</dbReference>
<dbReference type="Gene3D" id="3.10.20.90">
    <property type="entry name" value="Phosphatidylinositol 3-kinase Catalytic Subunit, Chain A, domain 1"/>
    <property type="match status" value="1"/>
</dbReference>
<keyword evidence="4" id="KW-1185">Reference proteome</keyword>
<dbReference type="InterPro" id="IPR000626">
    <property type="entry name" value="Ubiquitin-like_dom"/>
</dbReference>
<feature type="region of interest" description="Disordered" evidence="1">
    <location>
        <begin position="112"/>
        <end position="134"/>
    </location>
</feature>
<proteinExistence type="predicted"/>
<dbReference type="SUPFAM" id="SSF54236">
    <property type="entry name" value="Ubiquitin-like"/>
    <property type="match status" value="1"/>
</dbReference>
<reference evidence="3" key="1">
    <citation type="submission" date="2022-07" db="EMBL/GenBank/DDBJ databases">
        <title>Phylogenomic reconstructions and comparative analyses of Kickxellomycotina fungi.</title>
        <authorList>
            <person name="Reynolds N.K."/>
            <person name="Stajich J.E."/>
            <person name="Barry K."/>
            <person name="Grigoriev I.V."/>
            <person name="Crous P."/>
            <person name="Smith M.E."/>
        </authorList>
    </citation>
    <scope>NUCLEOTIDE SEQUENCE</scope>
    <source>
        <strain evidence="3">BCRC 34297</strain>
    </source>
</reference>
<sequence length="208" mass="20285">MLLKVKTLTGKEIPITFDIAGSASKFAADVKAPTGKAPTGKAPASAANVATPANTVAAPVNPASTSANAATPANTVAAPVNPASTSANAAAAGASSSKPNVVAAGASSSKPNVAAAGASSSKPNVAAAGAPSSKPNVPVVPVKTDIRVIEIKQAIEEKEGIPPAQQRLIFGGVQMADDNFAIADYKIESGSVLHLVLALRGGDSGCAI</sequence>